<dbReference type="EMBL" id="HG994358">
    <property type="protein sequence ID" value="CAF2265393.1"/>
    <property type="molecule type" value="Genomic_DNA"/>
</dbReference>
<dbReference type="Proteomes" id="UP001295469">
    <property type="component" value="Chromosome A04"/>
</dbReference>
<accession>A0A817AH19</accession>
<dbReference type="AlphaFoldDB" id="A0A817AH19"/>
<proteinExistence type="predicted"/>
<reference evidence="1" key="1">
    <citation type="submission" date="2021-01" db="EMBL/GenBank/DDBJ databases">
        <authorList>
            <consortium name="Genoscope - CEA"/>
            <person name="William W."/>
        </authorList>
    </citation>
    <scope>NUCLEOTIDE SEQUENCE</scope>
</reference>
<evidence type="ECO:0000313" key="1">
    <source>
        <dbReference type="EMBL" id="CAF2265393.1"/>
    </source>
</evidence>
<gene>
    <name evidence="1" type="ORF">DARMORV10_A04P02470.1</name>
</gene>
<sequence>MKRESHQGSSNIYWYRPERRIIGFACFASPSSASDFAGGGYRGEF</sequence>
<protein>
    <submittedName>
        <fullName evidence="1">(rape) hypothetical protein</fullName>
    </submittedName>
</protein>
<organism evidence="1">
    <name type="scientific">Brassica napus</name>
    <name type="common">Rape</name>
    <dbReference type="NCBI Taxonomy" id="3708"/>
    <lineage>
        <taxon>Eukaryota</taxon>
        <taxon>Viridiplantae</taxon>
        <taxon>Streptophyta</taxon>
        <taxon>Embryophyta</taxon>
        <taxon>Tracheophyta</taxon>
        <taxon>Spermatophyta</taxon>
        <taxon>Magnoliopsida</taxon>
        <taxon>eudicotyledons</taxon>
        <taxon>Gunneridae</taxon>
        <taxon>Pentapetalae</taxon>
        <taxon>rosids</taxon>
        <taxon>malvids</taxon>
        <taxon>Brassicales</taxon>
        <taxon>Brassicaceae</taxon>
        <taxon>Brassiceae</taxon>
        <taxon>Brassica</taxon>
    </lineage>
</organism>
<name>A0A817AH19_BRANA</name>